<dbReference type="InterPro" id="IPR002156">
    <property type="entry name" value="RNaseH_domain"/>
</dbReference>
<dbReference type="EMBL" id="JAVXUP010000086">
    <property type="protein sequence ID" value="KAK3038964.1"/>
    <property type="molecule type" value="Genomic_DNA"/>
</dbReference>
<dbReference type="SUPFAM" id="SSF53098">
    <property type="entry name" value="Ribonuclease H-like"/>
    <property type="match status" value="2"/>
</dbReference>
<protein>
    <recommendedName>
        <fullName evidence="1">RNase H type-1 domain-containing protein</fullName>
    </recommendedName>
</protein>
<dbReference type="InterPro" id="IPR036397">
    <property type="entry name" value="RNaseH_sf"/>
</dbReference>
<reference evidence="2" key="1">
    <citation type="submission" date="2022-12" db="EMBL/GenBank/DDBJ databases">
        <title>Draft genome assemblies for two species of Escallonia (Escalloniales).</title>
        <authorList>
            <person name="Chanderbali A."/>
            <person name="Dervinis C."/>
            <person name="Anghel I."/>
            <person name="Soltis D."/>
            <person name="Soltis P."/>
            <person name="Zapata F."/>
        </authorList>
    </citation>
    <scope>NUCLEOTIDE SEQUENCE</scope>
    <source>
        <strain evidence="2">UCBG64.0493</strain>
        <tissue evidence="2">Leaf</tissue>
    </source>
</reference>
<dbReference type="CDD" id="cd09279">
    <property type="entry name" value="RNase_HI_like"/>
    <property type="match status" value="1"/>
</dbReference>
<dbReference type="PANTHER" id="PTHR48475">
    <property type="entry name" value="RIBONUCLEASE H"/>
    <property type="match status" value="1"/>
</dbReference>
<comment type="caution">
    <text evidence="2">The sequence shown here is derived from an EMBL/GenBank/DDBJ whole genome shotgun (WGS) entry which is preliminary data.</text>
</comment>
<feature type="domain" description="RNase H type-1" evidence="1">
    <location>
        <begin position="196"/>
        <end position="280"/>
    </location>
</feature>
<sequence length="362" mass="41195">MGARRRYFFYEAFQKMSIPSNCLRKIYTPLYGFSNHSVVCERIIALPIIVGVPRAQVKLMLDFMVVSVPSAYNAILGRTLNQLRAVVSTYHMKMKFPTEHGVGEVKGDQRVARQSYMASCGNRANETLIIEYLRDESKVERGKPVEDLMDIELYPGNPEKTARIGAGLVDNLKLKLVNLLRKVLDMWLFYVDDSSKVGSSGARLILINPEKFMIEYALRFDFQASNNEAEYAVLLVGIRLAHSLRVNSLSVHSDSQLVMNHILGKYGVKDDRMAQYFPAIKTEVVKVLYKKSFSLPYLKCLIPKEADYALQEVHEVAIDYFTKWTEAEPLATITKPKCKKFFRKNVVCRFGVPKVLIADNGK</sequence>
<proteinExistence type="predicted"/>
<dbReference type="GO" id="GO:0004523">
    <property type="term" value="F:RNA-DNA hybrid ribonuclease activity"/>
    <property type="evidence" value="ECO:0007669"/>
    <property type="project" value="InterPro"/>
</dbReference>
<dbReference type="PANTHER" id="PTHR48475:SF1">
    <property type="entry name" value="RNASE H TYPE-1 DOMAIN-CONTAINING PROTEIN"/>
    <property type="match status" value="1"/>
</dbReference>
<organism evidence="2 3">
    <name type="scientific">Escallonia herrerae</name>
    <dbReference type="NCBI Taxonomy" id="1293975"/>
    <lineage>
        <taxon>Eukaryota</taxon>
        <taxon>Viridiplantae</taxon>
        <taxon>Streptophyta</taxon>
        <taxon>Embryophyta</taxon>
        <taxon>Tracheophyta</taxon>
        <taxon>Spermatophyta</taxon>
        <taxon>Magnoliopsida</taxon>
        <taxon>eudicotyledons</taxon>
        <taxon>Gunneridae</taxon>
        <taxon>Pentapetalae</taxon>
        <taxon>asterids</taxon>
        <taxon>campanulids</taxon>
        <taxon>Escalloniales</taxon>
        <taxon>Escalloniaceae</taxon>
        <taxon>Escallonia</taxon>
    </lineage>
</organism>
<evidence type="ECO:0000313" key="2">
    <source>
        <dbReference type="EMBL" id="KAK3038964.1"/>
    </source>
</evidence>
<name>A0AA88X430_9ASTE</name>
<keyword evidence="3" id="KW-1185">Reference proteome</keyword>
<evidence type="ECO:0000313" key="3">
    <source>
        <dbReference type="Proteomes" id="UP001188597"/>
    </source>
</evidence>
<dbReference type="AlphaFoldDB" id="A0AA88X430"/>
<dbReference type="Proteomes" id="UP001188597">
    <property type="component" value="Unassembled WGS sequence"/>
</dbReference>
<dbReference type="GO" id="GO:0003676">
    <property type="term" value="F:nucleic acid binding"/>
    <property type="evidence" value="ECO:0007669"/>
    <property type="project" value="InterPro"/>
</dbReference>
<accession>A0AA88X430</accession>
<gene>
    <name evidence="2" type="ORF">RJ639_027449</name>
</gene>
<dbReference type="InterPro" id="IPR012337">
    <property type="entry name" value="RNaseH-like_sf"/>
</dbReference>
<evidence type="ECO:0000259" key="1">
    <source>
        <dbReference type="Pfam" id="PF13456"/>
    </source>
</evidence>
<dbReference type="Pfam" id="PF13456">
    <property type="entry name" value="RVT_3"/>
    <property type="match status" value="1"/>
</dbReference>
<dbReference type="Gene3D" id="3.30.420.10">
    <property type="entry name" value="Ribonuclease H-like superfamily/Ribonuclease H"/>
    <property type="match status" value="2"/>
</dbReference>